<accession>A0A0C3DSS7</accession>
<sequence>MMSAQESGCIYILHTLRPAHFSVIPYLIGNTNRRKQVRSRGHITCGDDIFTYTRIAKPSLPGEVDVRR</sequence>
<name>A0A0C3DSS7_9AGAM</name>
<dbReference type="AlphaFoldDB" id="A0A0C3DSS7"/>
<proteinExistence type="predicted"/>
<reference evidence="2" key="2">
    <citation type="submission" date="2015-01" db="EMBL/GenBank/DDBJ databases">
        <title>Evolutionary Origins and Diversification of the Mycorrhizal Mutualists.</title>
        <authorList>
            <consortium name="DOE Joint Genome Institute"/>
            <consortium name="Mycorrhizal Genomics Consortium"/>
            <person name="Kohler A."/>
            <person name="Kuo A."/>
            <person name="Nagy L.G."/>
            <person name="Floudas D."/>
            <person name="Copeland A."/>
            <person name="Barry K.W."/>
            <person name="Cichocki N."/>
            <person name="Veneault-Fourrey C."/>
            <person name="LaButti K."/>
            <person name="Lindquist E.A."/>
            <person name="Lipzen A."/>
            <person name="Lundell T."/>
            <person name="Morin E."/>
            <person name="Murat C."/>
            <person name="Riley R."/>
            <person name="Ohm R."/>
            <person name="Sun H."/>
            <person name="Tunlid A."/>
            <person name="Henrissat B."/>
            <person name="Grigoriev I.V."/>
            <person name="Hibbett D.S."/>
            <person name="Martin F."/>
        </authorList>
    </citation>
    <scope>NUCLEOTIDE SEQUENCE [LARGE SCALE GENOMIC DNA]</scope>
    <source>
        <strain evidence="2">Foug A</strain>
    </source>
</reference>
<dbReference type="Proteomes" id="UP000053989">
    <property type="component" value="Unassembled WGS sequence"/>
</dbReference>
<organism evidence="1 2">
    <name type="scientific">Scleroderma citrinum Foug A</name>
    <dbReference type="NCBI Taxonomy" id="1036808"/>
    <lineage>
        <taxon>Eukaryota</taxon>
        <taxon>Fungi</taxon>
        <taxon>Dikarya</taxon>
        <taxon>Basidiomycota</taxon>
        <taxon>Agaricomycotina</taxon>
        <taxon>Agaricomycetes</taxon>
        <taxon>Agaricomycetidae</taxon>
        <taxon>Boletales</taxon>
        <taxon>Sclerodermatineae</taxon>
        <taxon>Sclerodermataceae</taxon>
        <taxon>Scleroderma</taxon>
    </lineage>
</organism>
<evidence type="ECO:0000313" key="2">
    <source>
        <dbReference type="Proteomes" id="UP000053989"/>
    </source>
</evidence>
<dbReference type="EMBL" id="KN822033">
    <property type="protein sequence ID" value="KIM63670.1"/>
    <property type="molecule type" value="Genomic_DNA"/>
</dbReference>
<evidence type="ECO:0000313" key="1">
    <source>
        <dbReference type="EMBL" id="KIM63670.1"/>
    </source>
</evidence>
<dbReference type="HOGENOM" id="CLU_2795452_0_0_1"/>
<protein>
    <submittedName>
        <fullName evidence="1">Uncharacterized protein</fullName>
    </submittedName>
</protein>
<keyword evidence="2" id="KW-1185">Reference proteome</keyword>
<dbReference type="InParanoid" id="A0A0C3DSS7"/>
<gene>
    <name evidence="1" type="ORF">SCLCIDRAFT_736008</name>
</gene>
<reference evidence="1 2" key="1">
    <citation type="submission" date="2014-04" db="EMBL/GenBank/DDBJ databases">
        <authorList>
            <consortium name="DOE Joint Genome Institute"/>
            <person name="Kuo A."/>
            <person name="Kohler A."/>
            <person name="Nagy L.G."/>
            <person name="Floudas D."/>
            <person name="Copeland A."/>
            <person name="Barry K.W."/>
            <person name="Cichocki N."/>
            <person name="Veneault-Fourrey C."/>
            <person name="LaButti K."/>
            <person name="Lindquist E.A."/>
            <person name="Lipzen A."/>
            <person name="Lundell T."/>
            <person name="Morin E."/>
            <person name="Murat C."/>
            <person name="Sun H."/>
            <person name="Tunlid A."/>
            <person name="Henrissat B."/>
            <person name="Grigoriev I.V."/>
            <person name="Hibbett D.S."/>
            <person name="Martin F."/>
            <person name="Nordberg H.P."/>
            <person name="Cantor M.N."/>
            <person name="Hua S.X."/>
        </authorList>
    </citation>
    <scope>NUCLEOTIDE SEQUENCE [LARGE SCALE GENOMIC DNA]</scope>
    <source>
        <strain evidence="1 2">Foug A</strain>
    </source>
</reference>